<dbReference type="SUPFAM" id="SSF56219">
    <property type="entry name" value="DNase I-like"/>
    <property type="match status" value="1"/>
</dbReference>
<gene>
    <name evidence="2" type="ORF">N803_04340</name>
</gene>
<dbReference type="Proteomes" id="UP000030011">
    <property type="component" value="Unassembled WGS sequence"/>
</dbReference>
<dbReference type="Gene3D" id="3.60.10.10">
    <property type="entry name" value="Endonuclease/exonuclease/phosphatase"/>
    <property type="match status" value="1"/>
</dbReference>
<dbReference type="EMBL" id="AVPK01000010">
    <property type="protein sequence ID" value="KGN36529.1"/>
    <property type="molecule type" value="Genomic_DNA"/>
</dbReference>
<dbReference type="STRING" id="1385521.N803_04340"/>
<feature type="domain" description="Endonuclease/exonuclease/phosphatase" evidence="1">
    <location>
        <begin position="8"/>
        <end position="221"/>
    </location>
</feature>
<keyword evidence="3" id="KW-1185">Reference proteome</keyword>
<comment type="caution">
    <text evidence="2">The sequence shown here is derived from an EMBL/GenBank/DDBJ whole genome shotgun (WGS) entry which is preliminary data.</text>
</comment>
<dbReference type="Pfam" id="PF03372">
    <property type="entry name" value="Exo_endo_phos"/>
    <property type="match status" value="1"/>
</dbReference>
<organism evidence="2 3">
    <name type="scientific">Knoellia subterranea KCTC 19937</name>
    <dbReference type="NCBI Taxonomy" id="1385521"/>
    <lineage>
        <taxon>Bacteria</taxon>
        <taxon>Bacillati</taxon>
        <taxon>Actinomycetota</taxon>
        <taxon>Actinomycetes</taxon>
        <taxon>Micrococcales</taxon>
        <taxon>Intrasporangiaceae</taxon>
        <taxon>Knoellia</taxon>
    </lineage>
</organism>
<dbReference type="eggNOG" id="COG3021">
    <property type="taxonomic scope" value="Bacteria"/>
</dbReference>
<protein>
    <recommendedName>
        <fullName evidence="1">Endonuclease/exonuclease/phosphatase domain-containing protein</fullName>
    </recommendedName>
</protein>
<name>A0A0A0JII8_9MICO</name>
<accession>A0A0A0JII8</accession>
<evidence type="ECO:0000313" key="3">
    <source>
        <dbReference type="Proteomes" id="UP000030011"/>
    </source>
</evidence>
<sequence>MGAVDAAFAEARSTSGPEVILLQEICAGMVDGIKKRMGTAVYRERKASNTNCGGAGIGEMAIWTGGGVLGTSKHNLGEPQTGGHLYGLACVTFTHAGRPTRACSTHLAAGGAEFDPIRQATARDIQSKANTWIGEGKRVIVGGDFNSRPGDAAMNAMYGVGPASGGPFREIHQTRGADNQDRGGLNTFYKKKIDYIFVSKVDAKSSGGSENVCKKCTPSDHRMLWGSLPLKARG</sequence>
<reference evidence="2 3" key="1">
    <citation type="submission" date="2013-08" db="EMBL/GenBank/DDBJ databases">
        <title>The genome sequence of Knoellia subterranea.</title>
        <authorList>
            <person name="Zhu W."/>
            <person name="Wang G."/>
        </authorList>
    </citation>
    <scope>NUCLEOTIDE SEQUENCE [LARGE SCALE GENOMIC DNA]</scope>
    <source>
        <strain evidence="2 3">KCTC 19937</strain>
    </source>
</reference>
<dbReference type="GO" id="GO:0003824">
    <property type="term" value="F:catalytic activity"/>
    <property type="evidence" value="ECO:0007669"/>
    <property type="project" value="InterPro"/>
</dbReference>
<proteinExistence type="predicted"/>
<dbReference type="InterPro" id="IPR005135">
    <property type="entry name" value="Endo/exonuclease/phosphatase"/>
</dbReference>
<evidence type="ECO:0000259" key="1">
    <source>
        <dbReference type="Pfam" id="PF03372"/>
    </source>
</evidence>
<dbReference type="InterPro" id="IPR036691">
    <property type="entry name" value="Endo/exonu/phosph_ase_sf"/>
</dbReference>
<evidence type="ECO:0000313" key="2">
    <source>
        <dbReference type="EMBL" id="KGN36529.1"/>
    </source>
</evidence>
<dbReference type="AlphaFoldDB" id="A0A0A0JII8"/>
<dbReference type="RefSeq" id="WP_035906688.1">
    <property type="nucleotide sequence ID" value="NZ_AVPK01000010.1"/>
</dbReference>